<dbReference type="PANTHER" id="PTHR30001">
    <property type="entry name" value="RIBONUCLEASE"/>
    <property type="match status" value="1"/>
</dbReference>
<dbReference type="GO" id="GO:0006364">
    <property type="term" value="P:rRNA processing"/>
    <property type="evidence" value="ECO:0007669"/>
    <property type="project" value="TreeGrafter"/>
</dbReference>
<dbReference type="GO" id="GO:0003723">
    <property type="term" value="F:RNA binding"/>
    <property type="evidence" value="ECO:0007669"/>
    <property type="project" value="UniProtKB-KW"/>
</dbReference>
<reference evidence="11 12" key="1">
    <citation type="submission" date="2017-01" db="EMBL/GenBank/DDBJ databases">
        <title>First insights into the biology of 'candidatus Vampirococcus archaeovorus'.</title>
        <authorList>
            <person name="Kizina J."/>
            <person name="Jordan S."/>
            <person name="Stueber K."/>
            <person name="Reinhardt R."/>
            <person name="Harder J."/>
        </authorList>
    </citation>
    <scope>NUCLEOTIDE SEQUENCE [LARGE SCALE GENOMIC DNA]</scope>
    <source>
        <strain evidence="11 12">LiM</strain>
    </source>
</reference>
<evidence type="ECO:0000313" key="11">
    <source>
        <dbReference type="EMBL" id="QAT17231.1"/>
    </source>
</evidence>
<evidence type="ECO:0000256" key="4">
    <source>
        <dbReference type="ARBA" id="ARBA00022723"/>
    </source>
</evidence>
<dbReference type="AlphaFoldDB" id="A0A410P582"/>
<dbReference type="Gene3D" id="3.40.1260.20">
    <property type="entry name" value="Ribonuclease E, catalytic domain"/>
    <property type="match status" value="1"/>
</dbReference>
<keyword evidence="2" id="KW-0963">Cytoplasm</keyword>
<evidence type="ECO:0000256" key="5">
    <source>
        <dbReference type="ARBA" id="ARBA00022759"/>
    </source>
</evidence>
<dbReference type="Pfam" id="PF10150">
    <property type="entry name" value="RNase_E_G"/>
    <property type="match status" value="1"/>
</dbReference>
<dbReference type="GO" id="GO:0005737">
    <property type="term" value="C:cytoplasm"/>
    <property type="evidence" value="ECO:0007669"/>
    <property type="project" value="TreeGrafter"/>
</dbReference>
<dbReference type="NCBIfam" id="TIGR00757">
    <property type="entry name" value="RNaseEG"/>
    <property type="match status" value="1"/>
</dbReference>
<gene>
    <name evidence="11" type="ORF">BU251_05565</name>
</gene>
<dbReference type="CDD" id="cd04453">
    <property type="entry name" value="S1_RNase_E"/>
    <property type="match status" value="1"/>
</dbReference>
<dbReference type="InterPro" id="IPR012340">
    <property type="entry name" value="NA-bd_OB-fold"/>
</dbReference>
<organism evidence="11 12">
    <name type="scientific">Velamenicoccus archaeovorus</name>
    <dbReference type="NCBI Taxonomy" id="1930593"/>
    <lineage>
        <taxon>Bacteria</taxon>
        <taxon>Pseudomonadati</taxon>
        <taxon>Candidatus Omnitrophota</taxon>
        <taxon>Candidatus Velamenicoccus</taxon>
    </lineage>
</organism>
<dbReference type="InterPro" id="IPR048583">
    <property type="entry name" value="RNase_E_G_thioredoxin-like"/>
</dbReference>
<dbReference type="Pfam" id="PF20833">
    <property type="entry name" value="RNase_E_G_Thio"/>
    <property type="match status" value="1"/>
</dbReference>
<keyword evidence="7" id="KW-0460">Magnesium</keyword>
<evidence type="ECO:0000256" key="8">
    <source>
        <dbReference type="ARBA" id="ARBA00022884"/>
    </source>
</evidence>
<dbReference type="InterPro" id="IPR019307">
    <property type="entry name" value="RNA-bd_AU-1/RNase_E/G"/>
</dbReference>
<evidence type="ECO:0000256" key="6">
    <source>
        <dbReference type="ARBA" id="ARBA00022801"/>
    </source>
</evidence>
<dbReference type="GO" id="GO:0016787">
    <property type="term" value="F:hydrolase activity"/>
    <property type="evidence" value="ECO:0007669"/>
    <property type="project" value="UniProtKB-KW"/>
</dbReference>
<keyword evidence="4" id="KW-0479">Metal-binding</keyword>
<evidence type="ECO:0000256" key="3">
    <source>
        <dbReference type="ARBA" id="ARBA00022722"/>
    </source>
</evidence>
<evidence type="ECO:0000313" key="12">
    <source>
        <dbReference type="Proteomes" id="UP000287243"/>
    </source>
</evidence>
<evidence type="ECO:0000256" key="7">
    <source>
        <dbReference type="ARBA" id="ARBA00022842"/>
    </source>
</evidence>
<dbReference type="GO" id="GO:0046872">
    <property type="term" value="F:metal ion binding"/>
    <property type="evidence" value="ECO:0007669"/>
    <property type="project" value="UniProtKB-KW"/>
</dbReference>
<dbReference type="GO" id="GO:0004519">
    <property type="term" value="F:endonuclease activity"/>
    <property type="evidence" value="ECO:0007669"/>
    <property type="project" value="UniProtKB-KW"/>
</dbReference>
<accession>A0A410P582</accession>
<dbReference type="KEGG" id="vai:BU251_05565"/>
<evidence type="ECO:0000259" key="9">
    <source>
        <dbReference type="Pfam" id="PF10150"/>
    </source>
</evidence>
<evidence type="ECO:0000256" key="2">
    <source>
        <dbReference type="ARBA" id="ARBA00022490"/>
    </source>
</evidence>
<dbReference type="EMBL" id="CP019384">
    <property type="protein sequence ID" value="QAT17231.1"/>
    <property type="molecule type" value="Genomic_DNA"/>
</dbReference>
<comment type="cofactor">
    <cofactor evidence="1">
        <name>Mg(2+)</name>
        <dbReference type="ChEBI" id="CHEBI:18420"/>
    </cofactor>
</comment>
<dbReference type="GO" id="GO:0004540">
    <property type="term" value="F:RNA nuclease activity"/>
    <property type="evidence" value="ECO:0007669"/>
    <property type="project" value="InterPro"/>
</dbReference>
<keyword evidence="12" id="KW-1185">Reference proteome</keyword>
<name>A0A410P582_VELA1</name>
<dbReference type="OrthoDB" id="9804278at2"/>
<evidence type="ECO:0000259" key="10">
    <source>
        <dbReference type="Pfam" id="PF20833"/>
    </source>
</evidence>
<keyword evidence="3" id="KW-0540">Nuclease</keyword>
<keyword evidence="8" id="KW-0694">RNA-binding</keyword>
<dbReference type="RefSeq" id="WP_128699985.1">
    <property type="nucleotide sequence ID" value="NZ_CP019384.1"/>
</dbReference>
<keyword evidence="6" id="KW-0378">Hydrolase</keyword>
<sequence>MKKKEILINFEHQERRVAILEDGKLENYFVERAQDRTILGNIYKGRVETIVPSVGAAFVNVGMEKNGFLYLNDTLAMAMETEDIDLKEGANGGGRRPEHVQLKEGQELLVQVTKEPFGTKGPRLTTHISLPGRYLVLMPFERHFGISKKISDDAERHRLRAILGALKVPEHMGVIMRTVAWGATEKEVQRDFQLLLRLWDRIDKAGHKRNAPFLIYEDYDLALRMLRDYFNEEIDSIWVDSKDEFRRVLRFVRSYMARLSNAVKFYRENTPLFEKKGIEGEIEKLYAIKVFLRSGAYIVIEPTEGLTVIDVNSGKFRKKNISQEQMAFSVNCESAREIARQLRLRDVGGIIVIDFIDMMEEKHRRELINVFKSALSSDRAKTDVLGISKLGLIQMTRERTHRTLESISYKDCPYCQGKGKVKSAFSIALTALRELKTYILKSKARKATIEVHPDVAVSLNNENFQALRSLCRRFGVRADVKANTDFHIEKVVIS</sequence>
<dbReference type="Proteomes" id="UP000287243">
    <property type="component" value="Chromosome"/>
</dbReference>
<dbReference type="Gene3D" id="2.40.50.140">
    <property type="entry name" value="Nucleic acid-binding proteins"/>
    <property type="match status" value="1"/>
</dbReference>
<dbReference type="InterPro" id="IPR004659">
    <property type="entry name" value="RNase_E/G"/>
</dbReference>
<feature type="domain" description="RNase E/G thioredoxin-like" evidence="10">
    <location>
        <begin position="412"/>
        <end position="493"/>
    </location>
</feature>
<protein>
    <submittedName>
        <fullName evidence="11">Ribonuclease E or G</fullName>
    </submittedName>
</protein>
<feature type="domain" description="RNA-binding protein AU-1/Ribonuclease E/G" evidence="9">
    <location>
        <begin position="129"/>
        <end position="400"/>
    </location>
</feature>
<dbReference type="PANTHER" id="PTHR30001:SF1">
    <property type="entry name" value="RIBONUCLEASE E_G-LIKE PROTEIN, CHLOROPLASTIC"/>
    <property type="match status" value="1"/>
</dbReference>
<dbReference type="SUPFAM" id="SSF50249">
    <property type="entry name" value="Nucleic acid-binding proteins"/>
    <property type="match status" value="1"/>
</dbReference>
<proteinExistence type="predicted"/>
<evidence type="ECO:0000256" key="1">
    <source>
        <dbReference type="ARBA" id="ARBA00001946"/>
    </source>
</evidence>
<keyword evidence="5" id="KW-0255">Endonuclease</keyword>